<evidence type="ECO:0000313" key="2">
    <source>
        <dbReference type="EMBL" id="KAJ5138314.1"/>
    </source>
</evidence>
<accession>A0A9W9L5G4</accession>
<reference evidence="2" key="1">
    <citation type="submission" date="2022-11" db="EMBL/GenBank/DDBJ databases">
        <authorList>
            <person name="Petersen C."/>
        </authorList>
    </citation>
    <scope>NUCLEOTIDE SEQUENCE</scope>
    <source>
        <strain evidence="2">IBT 22155</strain>
    </source>
</reference>
<name>A0A9W9L5G4_9EURO</name>
<keyword evidence="3" id="KW-1185">Reference proteome</keyword>
<dbReference type="AlphaFoldDB" id="A0A9W9L5G4"/>
<dbReference type="EMBL" id="JAPQKL010000003">
    <property type="protein sequence ID" value="KAJ5138314.1"/>
    <property type="molecule type" value="Genomic_DNA"/>
</dbReference>
<sequence>MAVRDRSSRPSGPPDRWPSGLFGRRAKGGRLTRSTRTEKVPSVLAASRYLRVMLEAEYSGYTTVYQPSISIPTLSAFEGSSYAGGDGQPLAAVVRLIISRHQESPSARRRS</sequence>
<comment type="caution">
    <text evidence="2">The sequence shown here is derived from an EMBL/GenBank/DDBJ whole genome shotgun (WGS) entry which is preliminary data.</text>
</comment>
<protein>
    <submittedName>
        <fullName evidence="2">Uncharacterized protein</fullName>
    </submittedName>
</protein>
<evidence type="ECO:0000256" key="1">
    <source>
        <dbReference type="SAM" id="MobiDB-lite"/>
    </source>
</evidence>
<dbReference type="Proteomes" id="UP001149079">
    <property type="component" value="Unassembled WGS sequence"/>
</dbReference>
<dbReference type="GeneID" id="81403076"/>
<evidence type="ECO:0000313" key="3">
    <source>
        <dbReference type="Proteomes" id="UP001149079"/>
    </source>
</evidence>
<feature type="region of interest" description="Disordered" evidence="1">
    <location>
        <begin position="1"/>
        <end position="38"/>
    </location>
</feature>
<proteinExistence type="predicted"/>
<reference evidence="2" key="2">
    <citation type="journal article" date="2023" name="IMA Fungus">
        <title>Comparative genomic study of the Penicillium genus elucidates a diverse pangenome and 15 lateral gene transfer events.</title>
        <authorList>
            <person name="Petersen C."/>
            <person name="Sorensen T."/>
            <person name="Nielsen M.R."/>
            <person name="Sondergaard T.E."/>
            <person name="Sorensen J.L."/>
            <person name="Fitzpatrick D.A."/>
            <person name="Frisvad J.C."/>
            <person name="Nielsen K.L."/>
        </authorList>
    </citation>
    <scope>NUCLEOTIDE SEQUENCE</scope>
    <source>
        <strain evidence="2">IBT 22155</strain>
    </source>
</reference>
<gene>
    <name evidence="2" type="ORF">N7515_003162</name>
</gene>
<dbReference type="RefSeq" id="XP_056522963.1">
    <property type="nucleotide sequence ID" value="XM_056663906.1"/>
</dbReference>
<organism evidence="2 3">
    <name type="scientific">Penicillium bovifimosum</name>
    <dbReference type="NCBI Taxonomy" id="126998"/>
    <lineage>
        <taxon>Eukaryota</taxon>
        <taxon>Fungi</taxon>
        <taxon>Dikarya</taxon>
        <taxon>Ascomycota</taxon>
        <taxon>Pezizomycotina</taxon>
        <taxon>Eurotiomycetes</taxon>
        <taxon>Eurotiomycetidae</taxon>
        <taxon>Eurotiales</taxon>
        <taxon>Aspergillaceae</taxon>
        <taxon>Penicillium</taxon>
    </lineage>
</organism>